<protein>
    <submittedName>
        <fullName evidence="1">Uncharacterized protein</fullName>
    </submittedName>
</protein>
<accession>A0A165CKB6</accession>
<dbReference type="Proteomes" id="UP000077266">
    <property type="component" value="Unassembled WGS sequence"/>
</dbReference>
<evidence type="ECO:0000313" key="1">
    <source>
        <dbReference type="EMBL" id="KZV82626.1"/>
    </source>
</evidence>
<organism evidence="1 2">
    <name type="scientific">Exidia glandulosa HHB12029</name>
    <dbReference type="NCBI Taxonomy" id="1314781"/>
    <lineage>
        <taxon>Eukaryota</taxon>
        <taxon>Fungi</taxon>
        <taxon>Dikarya</taxon>
        <taxon>Basidiomycota</taxon>
        <taxon>Agaricomycotina</taxon>
        <taxon>Agaricomycetes</taxon>
        <taxon>Auriculariales</taxon>
        <taxon>Exidiaceae</taxon>
        <taxon>Exidia</taxon>
    </lineage>
</organism>
<dbReference type="EMBL" id="KV426311">
    <property type="protein sequence ID" value="KZV82626.1"/>
    <property type="molecule type" value="Genomic_DNA"/>
</dbReference>
<reference evidence="1 2" key="1">
    <citation type="journal article" date="2016" name="Mol. Biol. Evol.">
        <title>Comparative Genomics of Early-Diverging Mushroom-Forming Fungi Provides Insights into the Origins of Lignocellulose Decay Capabilities.</title>
        <authorList>
            <person name="Nagy L.G."/>
            <person name="Riley R."/>
            <person name="Tritt A."/>
            <person name="Adam C."/>
            <person name="Daum C."/>
            <person name="Floudas D."/>
            <person name="Sun H."/>
            <person name="Yadav J.S."/>
            <person name="Pangilinan J."/>
            <person name="Larsson K.H."/>
            <person name="Matsuura K."/>
            <person name="Barry K."/>
            <person name="Labutti K."/>
            <person name="Kuo R."/>
            <person name="Ohm R.A."/>
            <person name="Bhattacharya S.S."/>
            <person name="Shirouzu T."/>
            <person name="Yoshinaga Y."/>
            <person name="Martin F.M."/>
            <person name="Grigoriev I.V."/>
            <person name="Hibbett D.S."/>
        </authorList>
    </citation>
    <scope>NUCLEOTIDE SEQUENCE [LARGE SCALE GENOMIC DNA]</scope>
    <source>
        <strain evidence="1 2">HHB12029</strain>
    </source>
</reference>
<dbReference type="InParanoid" id="A0A165CKB6"/>
<gene>
    <name evidence="1" type="ORF">EXIGLDRAFT_338446</name>
</gene>
<sequence>MLKCLHAVDDPLVLLNAHRHHRAVMDAVILTVNGGGGDVCMMSGGIVDAGAYGQFPWALHKGITVDGWGRGLGRRWKERTCSLVRILMKVHSSRWWSGLLHQENASLLRLLSRARPSSVSY</sequence>
<proteinExistence type="predicted"/>
<keyword evidence="2" id="KW-1185">Reference proteome</keyword>
<dbReference type="AlphaFoldDB" id="A0A165CKB6"/>
<evidence type="ECO:0000313" key="2">
    <source>
        <dbReference type="Proteomes" id="UP000077266"/>
    </source>
</evidence>
<dbReference type="OrthoDB" id="408631at2759"/>
<name>A0A165CKB6_EXIGL</name>